<dbReference type="GO" id="GO:0008198">
    <property type="term" value="F:ferrous iron binding"/>
    <property type="evidence" value="ECO:0007669"/>
    <property type="project" value="TreeGrafter"/>
</dbReference>
<comment type="caution">
    <text evidence="8">The sequence shown here is derived from an EMBL/GenBank/DDBJ whole genome shotgun (WGS) entry which is preliminary data.</text>
</comment>
<evidence type="ECO:0000256" key="2">
    <source>
        <dbReference type="ARBA" id="ARBA00022964"/>
    </source>
</evidence>
<dbReference type="SUPFAM" id="SSF51197">
    <property type="entry name" value="Clavaminate synthase-like"/>
    <property type="match status" value="1"/>
</dbReference>
<dbReference type="AlphaFoldDB" id="A3KAT3"/>
<name>A3KAT3_SAGS3</name>
<dbReference type="InterPro" id="IPR037151">
    <property type="entry name" value="AlkB-like_sf"/>
</dbReference>
<dbReference type="GO" id="GO:0035515">
    <property type="term" value="F:oxidative RNA demethylase activity"/>
    <property type="evidence" value="ECO:0007669"/>
    <property type="project" value="TreeGrafter"/>
</dbReference>
<evidence type="ECO:0000313" key="9">
    <source>
        <dbReference type="Proteomes" id="UP000005713"/>
    </source>
</evidence>
<dbReference type="Gene3D" id="2.60.120.590">
    <property type="entry name" value="Alpha-ketoglutarate-dependent dioxygenase AlkB-like"/>
    <property type="match status" value="1"/>
</dbReference>
<keyword evidence="2" id="KW-0223">Dioxygenase</keyword>
<dbReference type="Proteomes" id="UP000005713">
    <property type="component" value="Unassembled WGS sequence"/>
</dbReference>
<dbReference type="EMBL" id="AAYA01000025">
    <property type="protein sequence ID" value="EBA05729.1"/>
    <property type="molecule type" value="Genomic_DNA"/>
</dbReference>
<feature type="binding site" evidence="5">
    <location>
        <begin position="190"/>
        <end position="196"/>
    </location>
    <ligand>
        <name>2-oxoglutarate</name>
        <dbReference type="ChEBI" id="CHEBI:16810"/>
    </ligand>
</feature>
<reference evidence="8 9" key="1">
    <citation type="submission" date="2006-06" db="EMBL/GenBank/DDBJ databases">
        <authorList>
            <person name="Moran M.A."/>
            <person name="Ferriera S."/>
            <person name="Johnson J."/>
            <person name="Kravitz S."/>
            <person name="Beeson K."/>
            <person name="Sutton G."/>
            <person name="Rogers Y.-H."/>
            <person name="Friedman R."/>
            <person name="Frazier M."/>
            <person name="Venter J.C."/>
        </authorList>
    </citation>
    <scope>NUCLEOTIDE SEQUENCE [LARGE SCALE GENOMIC DNA]</scope>
    <source>
        <strain evidence="8 9">E-37</strain>
    </source>
</reference>
<organism evidence="8 9">
    <name type="scientific">Sagittula stellata (strain ATCC 700073 / DSM 11524 / E-37)</name>
    <dbReference type="NCBI Taxonomy" id="388399"/>
    <lineage>
        <taxon>Bacteria</taxon>
        <taxon>Pseudomonadati</taxon>
        <taxon>Pseudomonadota</taxon>
        <taxon>Alphaproteobacteria</taxon>
        <taxon>Rhodobacterales</taxon>
        <taxon>Roseobacteraceae</taxon>
        <taxon>Sagittula</taxon>
    </lineage>
</organism>
<keyword evidence="3" id="KW-0560">Oxidoreductase</keyword>
<feature type="binding site" evidence="5">
    <location>
        <begin position="66"/>
        <end position="68"/>
    </location>
    <ligand>
        <name>substrate</name>
    </ligand>
</feature>
<evidence type="ECO:0000313" key="8">
    <source>
        <dbReference type="EMBL" id="EBA05729.1"/>
    </source>
</evidence>
<evidence type="ECO:0000259" key="7">
    <source>
        <dbReference type="PROSITE" id="PS51471"/>
    </source>
</evidence>
<feature type="binding site" evidence="5">
    <location>
        <begin position="105"/>
        <end position="107"/>
    </location>
    <ligand>
        <name>2-oxoglutarate</name>
        <dbReference type="ChEBI" id="CHEBI:16810"/>
    </ligand>
</feature>
<keyword evidence="4 6" id="KW-0408">Iron</keyword>
<sequence length="199" mass="22433">MDRISHQGFEIFPAALDRTTQERVVADVRKVLEQAPLFRPRTRRGPMSVRMSAAGRFGWISDTKGYRYEETHPNGTAWPAIPDSIMALWDTYADSPRPPECCLINWYAEDARMGLHQDVDEQDYDCPVLSVSLGDDALFRMGGENRRDPTRSVWLASGDLVLLTGPSRRAFHGIDRLRPGTSTLFPDGGRLNLTLRVVT</sequence>
<evidence type="ECO:0000256" key="6">
    <source>
        <dbReference type="PIRSR" id="PIRSR604574-2"/>
    </source>
</evidence>
<keyword evidence="1 6" id="KW-0479">Metal-binding</keyword>
<dbReference type="GO" id="GO:0035516">
    <property type="term" value="F:broad specificity oxidative DNA demethylase activity"/>
    <property type="evidence" value="ECO:0007669"/>
    <property type="project" value="TreeGrafter"/>
</dbReference>
<dbReference type="PANTHER" id="PTHR16557:SF2">
    <property type="entry name" value="NUCLEIC ACID DIOXYGENASE ALKBH1"/>
    <property type="match status" value="1"/>
</dbReference>
<gene>
    <name evidence="8" type="ORF">SSE37_18412</name>
</gene>
<dbReference type="PROSITE" id="PS51471">
    <property type="entry name" value="FE2OG_OXY"/>
    <property type="match status" value="1"/>
</dbReference>
<evidence type="ECO:0000256" key="1">
    <source>
        <dbReference type="ARBA" id="ARBA00022723"/>
    </source>
</evidence>
<dbReference type="RefSeq" id="WP_005863942.1">
    <property type="nucleotide sequence ID" value="NZ_AAYA01000025.1"/>
</dbReference>
<feature type="binding site" evidence="5">
    <location>
        <position position="146"/>
    </location>
    <ligand>
        <name>substrate</name>
    </ligand>
</feature>
<dbReference type="InterPro" id="IPR027450">
    <property type="entry name" value="AlkB-like"/>
</dbReference>
<dbReference type="GO" id="GO:0005737">
    <property type="term" value="C:cytoplasm"/>
    <property type="evidence" value="ECO:0007669"/>
    <property type="project" value="TreeGrafter"/>
</dbReference>
<feature type="binding site" evidence="5">
    <location>
        <position position="120"/>
    </location>
    <ligand>
        <name>substrate</name>
    </ligand>
</feature>
<evidence type="ECO:0000256" key="4">
    <source>
        <dbReference type="ARBA" id="ARBA00023004"/>
    </source>
</evidence>
<feature type="domain" description="Fe2OG dioxygenase" evidence="7">
    <location>
        <begin position="98"/>
        <end position="199"/>
    </location>
</feature>
<dbReference type="Pfam" id="PF13532">
    <property type="entry name" value="2OG-FeII_Oxy_2"/>
    <property type="match status" value="1"/>
</dbReference>
<dbReference type="InterPro" id="IPR005123">
    <property type="entry name" value="Oxoglu/Fe-dep_dioxygenase_dom"/>
</dbReference>
<comment type="cofactor">
    <cofactor evidence="6">
        <name>Fe(2+)</name>
        <dbReference type="ChEBI" id="CHEBI:29033"/>
    </cofactor>
    <text evidence="6">Binds 1 Fe(2+) ion per subunit.</text>
</comment>
<feature type="binding site" evidence="6">
    <location>
        <position position="116"/>
    </location>
    <ligand>
        <name>Fe cation</name>
        <dbReference type="ChEBI" id="CHEBI:24875"/>
        <note>catalytic</note>
    </ligand>
</feature>
<feature type="binding site" evidence="6">
    <location>
        <position position="118"/>
    </location>
    <ligand>
        <name>Fe cation</name>
        <dbReference type="ChEBI" id="CHEBI:24875"/>
        <note>catalytic</note>
    </ligand>
</feature>
<proteinExistence type="predicted"/>
<evidence type="ECO:0000256" key="5">
    <source>
        <dbReference type="PIRSR" id="PIRSR604574-1"/>
    </source>
</evidence>
<accession>A3KAT3</accession>
<dbReference type="InterPro" id="IPR004574">
    <property type="entry name" value="Alkb"/>
</dbReference>
<dbReference type="PANTHER" id="PTHR16557">
    <property type="entry name" value="ALKYLATED DNA REPAIR PROTEIN ALKB-RELATED"/>
    <property type="match status" value="1"/>
</dbReference>
<dbReference type="OrthoDB" id="9796932at2"/>
<dbReference type="eggNOG" id="COG3145">
    <property type="taxonomic scope" value="Bacteria"/>
</dbReference>
<evidence type="ECO:0000256" key="3">
    <source>
        <dbReference type="ARBA" id="ARBA00023002"/>
    </source>
</evidence>
<feature type="binding site" evidence="6">
    <location>
        <position position="172"/>
    </location>
    <ligand>
        <name>Fe cation</name>
        <dbReference type="ChEBI" id="CHEBI:24875"/>
        <note>catalytic</note>
    </ligand>
</feature>
<keyword evidence="9" id="KW-1185">Reference proteome</keyword>
<feature type="binding site" evidence="5">
    <location>
        <position position="59"/>
    </location>
    <ligand>
        <name>substrate</name>
    </ligand>
</feature>
<protein>
    <submittedName>
        <fullName evidence="8">Alkylated DNA repair protein, putative</fullName>
    </submittedName>
</protein>
<dbReference type="GO" id="GO:0035513">
    <property type="term" value="P:oxidative RNA demethylation"/>
    <property type="evidence" value="ECO:0007669"/>
    <property type="project" value="TreeGrafter"/>
</dbReference>